<evidence type="ECO:0000313" key="1">
    <source>
        <dbReference type="EMBL" id="EFP06536.1"/>
    </source>
</evidence>
<dbReference type="AlphaFoldDB" id="E3MPK3"/>
<keyword evidence="2" id="KW-1185">Reference proteome</keyword>
<accession>E3MPK3</accession>
<dbReference type="InParanoid" id="E3MPK3"/>
<evidence type="ECO:0000313" key="2">
    <source>
        <dbReference type="Proteomes" id="UP000008281"/>
    </source>
</evidence>
<reference evidence="1" key="1">
    <citation type="submission" date="2007-07" db="EMBL/GenBank/DDBJ databases">
        <title>PCAP assembly of the Caenorhabditis remanei genome.</title>
        <authorList>
            <consortium name="The Caenorhabditis remanei Sequencing Consortium"/>
            <person name="Wilson R.K."/>
        </authorList>
    </citation>
    <scope>NUCLEOTIDE SEQUENCE [LARGE SCALE GENOMIC DNA]</scope>
    <source>
        <strain evidence="1">PB4641</strain>
    </source>
</reference>
<gene>
    <name evidence="1" type="ORF">CRE_08351</name>
</gene>
<name>E3MPK3_CAERE</name>
<protein>
    <submittedName>
        <fullName evidence="1">Uncharacterized protein</fullName>
    </submittedName>
</protein>
<dbReference type="HOGENOM" id="CLU_2906206_0_0_1"/>
<sequence length="62" mass="7264">MNPKKQQEMYHELERWKSSPQPITYKKCRHQIVATESVGPLAQKNQLAMKCIRGPTPKSWII</sequence>
<dbReference type="Proteomes" id="UP000008281">
    <property type="component" value="Unassembled WGS sequence"/>
</dbReference>
<dbReference type="EMBL" id="DS268463">
    <property type="protein sequence ID" value="EFP06536.1"/>
    <property type="molecule type" value="Genomic_DNA"/>
</dbReference>
<organism evidence="2">
    <name type="scientific">Caenorhabditis remanei</name>
    <name type="common">Caenorhabditis vulgaris</name>
    <dbReference type="NCBI Taxonomy" id="31234"/>
    <lineage>
        <taxon>Eukaryota</taxon>
        <taxon>Metazoa</taxon>
        <taxon>Ecdysozoa</taxon>
        <taxon>Nematoda</taxon>
        <taxon>Chromadorea</taxon>
        <taxon>Rhabditida</taxon>
        <taxon>Rhabditina</taxon>
        <taxon>Rhabditomorpha</taxon>
        <taxon>Rhabditoidea</taxon>
        <taxon>Rhabditidae</taxon>
        <taxon>Peloderinae</taxon>
        <taxon>Caenorhabditis</taxon>
    </lineage>
</organism>
<proteinExistence type="predicted"/>